<comment type="caution">
    <text evidence="2">The sequence shown here is derived from an EMBL/GenBank/DDBJ whole genome shotgun (WGS) entry which is preliminary data.</text>
</comment>
<dbReference type="InterPro" id="IPR051532">
    <property type="entry name" value="Ester_Hydrolysis_Enzymes"/>
</dbReference>
<dbReference type="Gene3D" id="3.40.50.1110">
    <property type="entry name" value="SGNH hydrolase"/>
    <property type="match status" value="1"/>
</dbReference>
<dbReference type="AlphaFoldDB" id="A0A926NC82"/>
<dbReference type="GO" id="GO:0004622">
    <property type="term" value="F:phosphatidylcholine lysophospholipase activity"/>
    <property type="evidence" value="ECO:0007669"/>
    <property type="project" value="TreeGrafter"/>
</dbReference>
<evidence type="ECO:0000313" key="2">
    <source>
        <dbReference type="EMBL" id="MBD1381592.1"/>
    </source>
</evidence>
<dbReference type="Proteomes" id="UP000626844">
    <property type="component" value="Unassembled WGS sequence"/>
</dbReference>
<keyword evidence="3" id="KW-1185">Reference proteome</keyword>
<dbReference type="InterPro" id="IPR013830">
    <property type="entry name" value="SGNH_hydro"/>
</dbReference>
<dbReference type="PANTHER" id="PTHR30383:SF27">
    <property type="entry name" value="SPORE GERMINATION LIPASE LIPC"/>
    <property type="match status" value="1"/>
</dbReference>
<dbReference type="SUPFAM" id="SSF52266">
    <property type="entry name" value="SGNH hydrolase"/>
    <property type="match status" value="1"/>
</dbReference>
<keyword evidence="2" id="KW-0378">Hydrolase</keyword>
<feature type="domain" description="SGNH hydrolase-type esterase" evidence="1">
    <location>
        <begin position="56"/>
        <end position="249"/>
    </location>
</feature>
<evidence type="ECO:0000259" key="1">
    <source>
        <dbReference type="Pfam" id="PF13472"/>
    </source>
</evidence>
<name>A0A926NC82_9BACI</name>
<dbReference type="RefSeq" id="WP_191159192.1">
    <property type="nucleotide sequence ID" value="NZ_JACXAI010000020.1"/>
</dbReference>
<dbReference type="InterPro" id="IPR036514">
    <property type="entry name" value="SGNH_hydro_sf"/>
</dbReference>
<accession>A0A926NC82</accession>
<gene>
    <name evidence="2" type="ORF">IC621_15245</name>
</gene>
<sequence length="268" mass="30166">MIKKSFVLMLVLFIIAGCSNIVFKPKPSEPTSKTVTVPKKSIPPEEFIPGDLNIVALGDSLTAGVGDADKNGGYVSDVVEQLELNEDYKDIRLRNYAVAGHKTTNLLNRLKQADVKQEVQNADLIFLTIGGNDMMQVVKNNIFDLTYEPFEKERTNFSERFSKIIQDIRKQNDDATIVYLGIYNPFKFVLPELSAIDAVVDNWNEASNRILLEDENARFVKIDDLFADETNTNLLSEDKFHPNSDGYKLMGGRVLESIEQAEIRNAAR</sequence>
<dbReference type="CDD" id="cd04506">
    <property type="entry name" value="SGNH_hydrolase_YpmR_like"/>
    <property type="match status" value="1"/>
</dbReference>
<protein>
    <submittedName>
        <fullName evidence="2">SGNH/GDSL hydrolase family protein</fullName>
    </submittedName>
</protein>
<evidence type="ECO:0000313" key="3">
    <source>
        <dbReference type="Proteomes" id="UP000626844"/>
    </source>
</evidence>
<reference evidence="2" key="1">
    <citation type="submission" date="2020-09" db="EMBL/GenBank/DDBJ databases">
        <title>A novel bacterium of genus Bacillus, isolated from South China Sea.</title>
        <authorList>
            <person name="Huang H."/>
            <person name="Mo K."/>
            <person name="Hu Y."/>
        </authorList>
    </citation>
    <scope>NUCLEOTIDE SEQUENCE</scope>
    <source>
        <strain evidence="2">IB182487</strain>
    </source>
</reference>
<organism evidence="2 3">
    <name type="scientific">Metabacillus arenae</name>
    <dbReference type="NCBI Taxonomy" id="2771434"/>
    <lineage>
        <taxon>Bacteria</taxon>
        <taxon>Bacillati</taxon>
        <taxon>Bacillota</taxon>
        <taxon>Bacilli</taxon>
        <taxon>Bacillales</taxon>
        <taxon>Bacillaceae</taxon>
        <taxon>Metabacillus</taxon>
    </lineage>
</organism>
<dbReference type="PROSITE" id="PS51257">
    <property type="entry name" value="PROKAR_LIPOPROTEIN"/>
    <property type="match status" value="1"/>
</dbReference>
<dbReference type="Pfam" id="PF13472">
    <property type="entry name" value="Lipase_GDSL_2"/>
    <property type="match status" value="1"/>
</dbReference>
<proteinExistence type="predicted"/>
<dbReference type="EMBL" id="JACXAI010000020">
    <property type="protein sequence ID" value="MBD1381592.1"/>
    <property type="molecule type" value="Genomic_DNA"/>
</dbReference>
<dbReference type="PANTHER" id="PTHR30383">
    <property type="entry name" value="THIOESTERASE 1/PROTEASE 1/LYSOPHOSPHOLIPASE L1"/>
    <property type="match status" value="1"/>
</dbReference>